<feature type="region of interest" description="Disordered" evidence="1">
    <location>
        <begin position="94"/>
        <end position="121"/>
    </location>
</feature>
<sequence>MVELAGIDQDVAKWFHDKPPAEWSRAFFSTVPKCDTLLDNLCENFNSKILAAKELGIVSMVKWQRLYLLNTYLACYSPTIHPISVQIPWVDTKKLAPLPPNYGRPAGRPKKRRRKSADEIQ</sequence>
<name>A0ABD2Y5T6_9GENT</name>
<reference evidence="2 3" key="1">
    <citation type="submission" date="2024-11" db="EMBL/GenBank/DDBJ databases">
        <title>A near-complete genome assembly of Cinchona calisaya.</title>
        <authorList>
            <person name="Lian D.C."/>
            <person name="Zhao X.W."/>
            <person name="Wei L."/>
        </authorList>
    </citation>
    <scope>NUCLEOTIDE SEQUENCE [LARGE SCALE GENOMIC DNA]</scope>
    <source>
        <tissue evidence="2">Nenye</tissue>
    </source>
</reference>
<gene>
    <name evidence="2" type="ORF">ACH5RR_036525</name>
</gene>
<dbReference type="AlphaFoldDB" id="A0ABD2Y5T6"/>
<accession>A0ABD2Y5T6</accession>
<evidence type="ECO:0000313" key="3">
    <source>
        <dbReference type="Proteomes" id="UP001630127"/>
    </source>
</evidence>
<dbReference type="EMBL" id="JBJUIK010000015">
    <property type="protein sequence ID" value="KAL3502076.1"/>
    <property type="molecule type" value="Genomic_DNA"/>
</dbReference>
<evidence type="ECO:0000313" key="2">
    <source>
        <dbReference type="EMBL" id="KAL3502076.1"/>
    </source>
</evidence>
<protein>
    <recommendedName>
        <fullName evidence="4">Transposase</fullName>
    </recommendedName>
</protein>
<organism evidence="2 3">
    <name type="scientific">Cinchona calisaya</name>
    <dbReference type="NCBI Taxonomy" id="153742"/>
    <lineage>
        <taxon>Eukaryota</taxon>
        <taxon>Viridiplantae</taxon>
        <taxon>Streptophyta</taxon>
        <taxon>Embryophyta</taxon>
        <taxon>Tracheophyta</taxon>
        <taxon>Spermatophyta</taxon>
        <taxon>Magnoliopsida</taxon>
        <taxon>eudicotyledons</taxon>
        <taxon>Gunneridae</taxon>
        <taxon>Pentapetalae</taxon>
        <taxon>asterids</taxon>
        <taxon>lamiids</taxon>
        <taxon>Gentianales</taxon>
        <taxon>Rubiaceae</taxon>
        <taxon>Cinchonoideae</taxon>
        <taxon>Cinchoneae</taxon>
        <taxon>Cinchona</taxon>
    </lineage>
</organism>
<keyword evidence="3" id="KW-1185">Reference proteome</keyword>
<dbReference type="Proteomes" id="UP001630127">
    <property type="component" value="Unassembled WGS sequence"/>
</dbReference>
<comment type="caution">
    <text evidence="2">The sequence shown here is derived from an EMBL/GenBank/DDBJ whole genome shotgun (WGS) entry which is preliminary data.</text>
</comment>
<evidence type="ECO:0000256" key="1">
    <source>
        <dbReference type="SAM" id="MobiDB-lite"/>
    </source>
</evidence>
<proteinExistence type="predicted"/>
<evidence type="ECO:0008006" key="4">
    <source>
        <dbReference type="Google" id="ProtNLM"/>
    </source>
</evidence>